<dbReference type="PRINTS" id="PR00252">
    <property type="entry name" value="NRIONCHANNEL"/>
</dbReference>
<dbReference type="InterPro" id="IPR036734">
    <property type="entry name" value="Neur_chan_lig-bd_sf"/>
</dbReference>
<dbReference type="Pfam" id="PF02931">
    <property type="entry name" value="Neur_chan_LBD"/>
    <property type="match status" value="1"/>
</dbReference>
<dbReference type="GO" id="GO:0004888">
    <property type="term" value="F:transmembrane signaling receptor activity"/>
    <property type="evidence" value="ECO:0007669"/>
    <property type="project" value="InterPro"/>
</dbReference>
<sequence length="123" mass="14985">MRSIERFVGFDFQTYVADIFLAQSWRDSRLRLPENMSEEYRILDVDWLHNIWRPDCFFKNAKKVTFHEMSIPNHYLWLYHDKTLLYMSKLTLVLSCAMKFESYPHDTQICSMMIESRTYHSLD</sequence>
<gene>
    <name evidence="5" type="ORF">K0M31_000719</name>
</gene>
<dbReference type="AlphaFoldDB" id="A0AA40GE32"/>
<dbReference type="GO" id="GO:0005230">
    <property type="term" value="F:extracellular ligand-gated monoatomic ion channel activity"/>
    <property type="evidence" value="ECO:0007669"/>
    <property type="project" value="InterPro"/>
</dbReference>
<dbReference type="PROSITE" id="PS00236">
    <property type="entry name" value="NEUROTR_ION_CHANNEL"/>
    <property type="match status" value="1"/>
</dbReference>
<organism evidence="5 6">
    <name type="scientific">Melipona bicolor</name>
    <dbReference type="NCBI Taxonomy" id="60889"/>
    <lineage>
        <taxon>Eukaryota</taxon>
        <taxon>Metazoa</taxon>
        <taxon>Ecdysozoa</taxon>
        <taxon>Arthropoda</taxon>
        <taxon>Hexapoda</taxon>
        <taxon>Insecta</taxon>
        <taxon>Pterygota</taxon>
        <taxon>Neoptera</taxon>
        <taxon>Endopterygota</taxon>
        <taxon>Hymenoptera</taxon>
        <taxon>Apocrita</taxon>
        <taxon>Aculeata</taxon>
        <taxon>Apoidea</taxon>
        <taxon>Anthophila</taxon>
        <taxon>Apidae</taxon>
        <taxon>Melipona</taxon>
    </lineage>
</organism>
<name>A0AA40GE32_9HYME</name>
<dbReference type="GO" id="GO:0016020">
    <property type="term" value="C:membrane"/>
    <property type="evidence" value="ECO:0007669"/>
    <property type="project" value="UniProtKB-SubCell"/>
</dbReference>
<evidence type="ECO:0000313" key="6">
    <source>
        <dbReference type="Proteomes" id="UP001177670"/>
    </source>
</evidence>
<evidence type="ECO:0000256" key="2">
    <source>
        <dbReference type="ARBA" id="ARBA00023136"/>
    </source>
</evidence>
<comment type="subcellular location">
    <subcellularLocation>
        <location evidence="1">Membrane</location>
        <topology evidence="1">Multi-pass membrane protein</topology>
    </subcellularLocation>
</comment>
<accession>A0AA40GE32</accession>
<dbReference type="Proteomes" id="UP001177670">
    <property type="component" value="Unassembled WGS sequence"/>
</dbReference>
<evidence type="ECO:0000259" key="4">
    <source>
        <dbReference type="Pfam" id="PF02931"/>
    </source>
</evidence>
<keyword evidence="6" id="KW-1185">Reference proteome</keyword>
<proteinExistence type="inferred from homology"/>
<keyword evidence="2" id="KW-0472">Membrane</keyword>
<dbReference type="PANTHER" id="PTHR18945">
    <property type="entry name" value="NEUROTRANSMITTER GATED ION CHANNEL"/>
    <property type="match status" value="1"/>
</dbReference>
<feature type="domain" description="Neurotransmitter-gated ion-channel ligand-binding" evidence="4">
    <location>
        <begin position="13"/>
        <end position="121"/>
    </location>
</feature>
<keyword evidence="3" id="KW-0813">Transport</keyword>
<comment type="caution">
    <text evidence="5">The sequence shown here is derived from an EMBL/GenBank/DDBJ whole genome shotgun (WGS) entry which is preliminary data.</text>
</comment>
<dbReference type="InterPro" id="IPR006201">
    <property type="entry name" value="Neur_channel"/>
</dbReference>
<dbReference type="InterPro" id="IPR018000">
    <property type="entry name" value="Neurotransmitter_ion_chnl_CS"/>
</dbReference>
<keyword evidence="3" id="KW-0406">Ion transport</keyword>
<dbReference type="Gene3D" id="2.70.170.10">
    <property type="entry name" value="Neurotransmitter-gated ion-channel ligand-binding domain"/>
    <property type="match status" value="1"/>
</dbReference>
<evidence type="ECO:0000313" key="5">
    <source>
        <dbReference type="EMBL" id="KAK1136152.1"/>
    </source>
</evidence>
<keyword evidence="3" id="KW-0407">Ion channel</keyword>
<protein>
    <recommendedName>
        <fullName evidence="4">Neurotransmitter-gated ion-channel ligand-binding domain-containing protein</fullName>
    </recommendedName>
</protein>
<dbReference type="InterPro" id="IPR006202">
    <property type="entry name" value="Neur_chan_lig-bd"/>
</dbReference>
<dbReference type="EMBL" id="JAHYIQ010000001">
    <property type="protein sequence ID" value="KAK1136152.1"/>
    <property type="molecule type" value="Genomic_DNA"/>
</dbReference>
<evidence type="ECO:0000256" key="1">
    <source>
        <dbReference type="ARBA" id="ARBA00004141"/>
    </source>
</evidence>
<reference evidence="5" key="1">
    <citation type="submission" date="2021-10" db="EMBL/GenBank/DDBJ databases">
        <title>Melipona bicolor Genome sequencing and assembly.</title>
        <authorList>
            <person name="Araujo N.S."/>
            <person name="Arias M.C."/>
        </authorList>
    </citation>
    <scope>NUCLEOTIDE SEQUENCE</scope>
    <source>
        <strain evidence="5">USP_2M_L1-L4_2017</strain>
        <tissue evidence="5">Whole body</tissue>
    </source>
</reference>
<evidence type="ECO:0000256" key="3">
    <source>
        <dbReference type="RuleBase" id="RU000687"/>
    </source>
</evidence>
<comment type="similarity">
    <text evidence="3">Belongs to the ligand-gated ion channel (TC 1.A.9) family.</text>
</comment>
<dbReference type="SUPFAM" id="SSF63712">
    <property type="entry name" value="Nicotinic receptor ligand binding domain-like"/>
    <property type="match status" value="1"/>
</dbReference>